<dbReference type="AlphaFoldDB" id="A0A397SRL1"/>
<evidence type="ECO:0000313" key="1">
    <source>
        <dbReference type="EMBL" id="RIA85314.1"/>
    </source>
</evidence>
<gene>
    <name evidence="1" type="ORF">C1645_782176</name>
</gene>
<accession>A0A397SRL1</accession>
<dbReference type="OrthoDB" id="2333755at2759"/>
<name>A0A397SRL1_9GLOM</name>
<organism evidence="1 2">
    <name type="scientific">Glomus cerebriforme</name>
    <dbReference type="NCBI Taxonomy" id="658196"/>
    <lineage>
        <taxon>Eukaryota</taxon>
        <taxon>Fungi</taxon>
        <taxon>Fungi incertae sedis</taxon>
        <taxon>Mucoromycota</taxon>
        <taxon>Glomeromycotina</taxon>
        <taxon>Glomeromycetes</taxon>
        <taxon>Glomerales</taxon>
        <taxon>Glomeraceae</taxon>
        <taxon>Glomus</taxon>
    </lineage>
</organism>
<reference evidence="1 2" key="1">
    <citation type="submission" date="2018-06" db="EMBL/GenBank/DDBJ databases">
        <title>Comparative genomics reveals the genomic features of Rhizophagus irregularis, R. cerebriforme, R. diaphanum and Gigaspora rosea, and their symbiotic lifestyle signature.</title>
        <authorList>
            <person name="Morin E."/>
            <person name="San Clemente H."/>
            <person name="Chen E.C.H."/>
            <person name="De La Providencia I."/>
            <person name="Hainaut M."/>
            <person name="Kuo A."/>
            <person name="Kohler A."/>
            <person name="Murat C."/>
            <person name="Tang N."/>
            <person name="Roy S."/>
            <person name="Loubradou J."/>
            <person name="Henrissat B."/>
            <person name="Grigoriev I.V."/>
            <person name="Corradi N."/>
            <person name="Roux C."/>
            <person name="Martin F.M."/>
        </authorList>
    </citation>
    <scope>NUCLEOTIDE SEQUENCE [LARGE SCALE GENOMIC DNA]</scope>
    <source>
        <strain evidence="1 2">DAOM 227022</strain>
    </source>
</reference>
<comment type="caution">
    <text evidence="1">The sequence shown here is derived from an EMBL/GenBank/DDBJ whole genome shotgun (WGS) entry which is preliminary data.</text>
</comment>
<proteinExistence type="predicted"/>
<evidence type="ECO:0000313" key="2">
    <source>
        <dbReference type="Proteomes" id="UP000265703"/>
    </source>
</evidence>
<dbReference type="EMBL" id="QKYT01000434">
    <property type="protein sequence ID" value="RIA85314.1"/>
    <property type="molecule type" value="Genomic_DNA"/>
</dbReference>
<keyword evidence="2" id="KW-1185">Reference proteome</keyword>
<protein>
    <submittedName>
        <fullName evidence="1">Uncharacterized protein</fullName>
    </submittedName>
</protein>
<sequence length="212" mass="25527">MNENFKIESYQLLLQKSGEYLENIGFDYDQYHQYQLKQQLLLTIAYCAKIEIFELRGFDNQDIYPALDLIKIIGQNLNYLSIESLNDISNISSIVLRNLGQILPLKLEYLNLYLAIKANDFKVFLKKSQDTYIKKLQIRQIGKQDDILPYIKKYIMKKERVKYLAFREGDFMEKRDLFFLKDEVNEFKLHNIIVKNYEDLYINCYKYIKEIY</sequence>
<dbReference type="Proteomes" id="UP000265703">
    <property type="component" value="Unassembled WGS sequence"/>
</dbReference>